<name>A0A375YWS3_MYCSH</name>
<keyword evidence="1" id="KW-0812">Transmembrane</keyword>
<feature type="transmembrane region" description="Helical" evidence="1">
    <location>
        <begin position="6"/>
        <end position="24"/>
    </location>
</feature>
<dbReference type="Proteomes" id="UP000252015">
    <property type="component" value="Unassembled WGS sequence"/>
</dbReference>
<gene>
    <name evidence="2" type="ORF">MSP7336_01385</name>
</gene>
<dbReference type="EMBL" id="UEGW01000001">
    <property type="protein sequence ID" value="SRX93150.1"/>
    <property type="molecule type" value="Genomic_DNA"/>
</dbReference>
<evidence type="ECO:0000256" key="1">
    <source>
        <dbReference type="SAM" id="Phobius"/>
    </source>
</evidence>
<evidence type="ECO:0000313" key="2">
    <source>
        <dbReference type="EMBL" id="SRX93150.1"/>
    </source>
</evidence>
<proteinExistence type="predicted"/>
<feature type="transmembrane region" description="Helical" evidence="1">
    <location>
        <begin position="34"/>
        <end position="52"/>
    </location>
</feature>
<sequence>MVSPHAESYIAIAILITMGTALFVEPRNGKLQKWIYWCFAPLIAITLLAIAFQSVLGGLGMGLIVILLLFGGYLRYKV</sequence>
<accession>A0A375YWS3</accession>
<keyword evidence="1" id="KW-1133">Transmembrane helix</keyword>
<feature type="transmembrane region" description="Helical" evidence="1">
    <location>
        <begin position="58"/>
        <end position="76"/>
    </location>
</feature>
<keyword evidence="3" id="KW-1185">Reference proteome</keyword>
<keyword evidence="1" id="KW-0472">Membrane</keyword>
<organism evidence="2 3">
    <name type="scientific">Mycobacterium shimoidei</name>
    <dbReference type="NCBI Taxonomy" id="29313"/>
    <lineage>
        <taxon>Bacteria</taxon>
        <taxon>Bacillati</taxon>
        <taxon>Actinomycetota</taxon>
        <taxon>Actinomycetes</taxon>
        <taxon>Mycobacteriales</taxon>
        <taxon>Mycobacteriaceae</taxon>
        <taxon>Mycobacterium</taxon>
    </lineage>
</organism>
<dbReference type="AlphaFoldDB" id="A0A375YWS3"/>
<evidence type="ECO:0000313" key="3">
    <source>
        <dbReference type="Proteomes" id="UP000252015"/>
    </source>
</evidence>
<protein>
    <submittedName>
        <fullName evidence="2">Uncharacterized protein</fullName>
    </submittedName>
</protein>
<reference evidence="2 3" key="1">
    <citation type="submission" date="2018-05" db="EMBL/GenBank/DDBJ databases">
        <authorList>
            <consortium name="IHU Genomes"/>
        </authorList>
    </citation>
    <scope>NUCLEOTIDE SEQUENCE [LARGE SCALE GENOMIC DNA]</scope>
    <source>
        <strain evidence="2 3">P7336</strain>
    </source>
</reference>